<comment type="caution">
    <text evidence="6">The sequence shown here is derived from an EMBL/GenBank/DDBJ whole genome shotgun (WGS) entry which is preliminary data.</text>
</comment>
<dbReference type="RefSeq" id="WP_184653796.1">
    <property type="nucleotide sequence ID" value="NZ_JACHFR010000005.1"/>
</dbReference>
<dbReference type="CDD" id="cd06170">
    <property type="entry name" value="LuxR_C_like"/>
    <property type="match status" value="1"/>
</dbReference>
<protein>
    <submittedName>
        <fullName evidence="6">DNA-binding NarL/FixJ family response regulator</fullName>
    </submittedName>
</protein>
<dbReference type="AlphaFoldDB" id="A0A840SE66"/>
<feature type="domain" description="HTH luxR-type" evidence="4">
    <location>
        <begin position="157"/>
        <end position="222"/>
    </location>
</feature>
<dbReference type="Proteomes" id="UP000578697">
    <property type="component" value="Unassembled WGS sequence"/>
</dbReference>
<name>A0A840SE66_9SPIR</name>
<dbReference type="SMART" id="SM00421">
    <property type="entry name" value="HTH_LUXR"/>
    <property type="match status" value="1"/>
</dbReference>
<dbReference type="SUPFAM" id="SSF46894">
    <property type="entry name" value="C-terminal effector domain of the bipartite response regulators"/>
    <property type="match status" value="1"/>
</dbReference>
<dbReference type="InterPro" id="IPR000792">
    <property type="entry name" value="Tscrpt_reg_LuxR_C"/>
</dbReference>
<evidence type="ECO:0000256" key="3">
    <source>
        <dbReference type="PROSITE-ProRule" id="PRU00169"/>
    </source>
</evidence>
<dbReference type="InterPro" id="IPR016032">
    <property type="entry name" value="Sig_transdc_resp-reg_C-effctor"/>
</dbReference>
<evidence type="ECO:0000256" key="1">
    <source>
        <dbReference type="ARBA" id="ARBA00022553"/>
    </source>
</evidence>
<dbReference type="PANTHER" id="PTHR43214">
    <property type="entry name" value="TWO-COMPONENT RESPONSE REGULATOR"/>
    <property type="match status" value="1"/>
</dbReference>
<dbReference type="GO" id="GO:0003677">
    <property type="term" value="F:DNA binding"/>
    <property type="evidence" value="ECO:0007669"/>
    <property type="project" value="UniProtKB-KW"/>
</dbReference>
<accession>A0A840SE66</accession>
<dbReference type="PROSITE" id="PS50043">
    <property type="entry name" value="HTH_LUXR_2"/>
    <property type="match status" value="1"/>
</dbReference>
<dbReference type="PROSITE" id="PS50110">
    <property type="entry name" value="RESPONSE_REGULATORY"/>
    <property type="match status" value="1"/>
</dbReference>
<evidence type="ECO:0000313" key="6">
    <source>
        <dbReference type="EMBL" id="MBB5220077.1"/>
    </source>
</evidence>
<dbReference type="GO" id="GO:0006355">
    <property type="term" value="P:regulation of DNA-templated transcription"/>
    <property type="evidence" value="ECO:0007669"/>
    <property type="project" value="InterPro"/>
</dbReference>
<dbReference type="InterPro" id="IPR058245">
    <property type="entry name" value="NreC/VraR/RcsB-like_REC"/>
</dbReference>
<evidence type="ECO:0000259" key="5">
    <source>
        <dbReference type="PROSITE" id="PS50110"/>
    </source>
</evidence>
<dbReference type="Pfam" id="PF00072">
    <property type="entry name" value="Response_reg"/>
    <property type="match status" value="1"/>
</dbReference>
<feature type="domain" description="Response regulatory" evidence="5">
    <location>
        <begin position="6"/>
        <end position="123"/>
    </location>
</feature>
<dbReference type="SMART" id="SM00448">
    <property type="entry name" value="REC"/>
    <property type="match status" value="1"/>
</dbReference>
<dbReference type="EMBL" id="JACHFR010000005">
    <property type="protein sequence ID" value="MBB5220077.1"/>
    <property type="molecule type" value="Genomic_DNA"/>
</dbReference>
<dbReference type="CDD" id="cd17535">
    <property type="entry name" value="REC_NarL-like"/>
    <property type="match status" value="1"/>
</dbReference>
<reference evidence="6 7" key="1">
    <citation type="submission" date="2020-08" db="EMBL/GenBank/DDBJ databases">
        <title>Genomic Encyclopedia of Type Strains, Phase IV (KMG-IV): sequencing the most valuable type-strain genomes for metagenomic binning, comparative biology and taxonomic classification.</title>
        <authorList>
            <person name="Goeker M."/>
        </authorList>
    </citation>
    <scope>NUCLEOTIDE SEQUENCE [LARGE SCALE GENOMIC DNA]</scope>
    <source>
        <strain evidence="6 7">DSM 103679</strain>
    </source>
</reference>
<keyword evidence="7" id="KW-1185">Reference proteome</keyword>
<dbReference type="Gene3D" id="3.40.50.2300">
    <property type="match status" value="1"/>
</dbReference>
<dbReference type="InterPro" id="IPR001789">
    <property type="entry name" value="Sig_transdc_resp-reg_receiver"/>
</dbReference>
<dbReference type="InterPro" id="IPR039420">
    <property type="entry name" value="WalR-like"/>
</dbReference>
<gene>
    <name evidence="6" type="ORF">HNP77_002467</name>
</gene>
<dbReference type="SUPFAM" id="SSF52172">
    <property type="entry name" value="CheY-like"/>
    <property type="match status" value="1"/>
</dbReference>
<dbReference type="Pfam" id="PF00196">
    <property type="entry name" value="GerE"/>
    <property type="match status" value="1"/>
</dbReference>
<evidence type="ECO:0000256" key="2">
    <source>
        <dbReference type="ARBA" id="ARBA00023125"/>
    </source>
</evidence>
<feature type="modified residue" description="4-aspartylphosphate" evidence="3">
    <location>
        <position position="58"/>
    </location>
</feature>
<keyword evidence="2 6" id="KW-0238">DNA-binding</keyword>
<keyword evidence="1 3" id="KW-0597">Phosphoprotein</keyword>
<organism evidence="6 7">
    <name type="scientific">Treponema rectale</name>
    <dbReference type="NCBI Taxonomy" id="744512"/>
    <lineage>
        <taxon>Bacteria</taxon>
        <taxon>Pseudomonadati</taxon>
        <taxon>Spirochaetota</taxon>
        <taxon>Spirochaetia</taxon>
        <taxon>Spirochaetales</taxon>
        <taxon>Treponemataceae</taxon>
        <taxon>Treponema</taxon>
    </lineage>
</organism>
<dbReference type="InterPro" id="IPR011006">
    <property type="entry name" value="CheY-like_superfamily"/>
</dbReference>
<sequence>MQSQLKILFVDDHVGLRDGMTQMLKNKDSSFDFVCASDYESALETLKENRGIKIVILDLNLDGRSGLELIPELKKLSSDISILIYTMFNDVIHVENSLLNGVQGYITKDATIDELASAITTVANGNSYYNKAATELMQSLLVKHGREHYITNDLSYLFDNYKSLSKKEREVFILLSQDMHVADIAKKLGKSEKTVINQRTEVYSKLDIKDRHDLLEKAKLLGLIV</sequence>
<evidence type="ECO:0000313" key="7">
    <source>
        <dbReference type="Proteomes" id="UP000578697"/>
    </source>
</evidence>
<proteinExistence type="predicted"/>
<dbReference type="GO" id="GO:0000160">
    <property type="term" value="P:phosphorelay signal transduction system"/>
    <property type="evidence" value="ECO:0007669"/>
    <property type="project" value="InterPro"/>
</dbReference>
<evidence type="ECO:0000259" key="4">
    <source>
        <dbReference type="PROSITE" id="PS50043"/>
    </source>
</evidence>